<name>A0A317C9P0_9GAMM</name>
<dbReference type="Pfam" id="PF01077">
    <property type="entry name" value="NIR_SIR"/>
    <property type="match status" value="1"/>
</dbReference>
<dbReference type="GO" id="GO:0006790">
    <property type="term" value="P:sulfur compound metabolic process"/>
    <property type="evidence" value="ECO:0007669"/>
    <property type="project" value="InterPro"/>
</dbReference>
<keyword evidence="1" id="KW-0004">4Fe-4S</keyword>
<dbReference type="PROSITE" id="PS51379">
    <property type="entry name" value="4FE4S_FER_2"/>
    <property type="match status" value="1"/>
</dbReference>
<evidence type="ECO:0000313" key="6">
    <source>
        <dbReference type="EMBL" id="PWQ92772.1"/>
    </source>
</evidence>
<dbReference type="GO" id="GO:0018551">
    <property type="term" value="F:dissimilatory sulfite reductase (NADH) activity"/>
    <property type="evidence" value="ECO:0007669"/>
    <property type="project" value="InterPro"/>
</dbReference>
<dbReference type="Proteomes" id="UP000245539">
    <property type="component" value="Unassembled WGS sequence"/>
</dbReference>
<dbReference type="InterPro" id="IPR036136">
    <property type="entry name" value="Nit/Sulf_reduc_fer-like_dom_sf"/>
</dbReference>
<reference evidence="6 7" key="1">
    <citation type="submission" date="2018-05" db="EMBL/GenBank/DDBJ databases">
        <title>Leucothrix arctica sp. nov., isolated from Arctic seawater.</title>
        <authorList>
            <person name="Choi A."/>
            <person name="Baek K."/>
        </authorList>
    </citation>
    <scope>NUCLEOTIDE SEQUENCE [LARGE SCALE GENOMIC DNA]</scope>
    <source>
        <strain evidence="6 7">JCM 18388</strain>
    </source>
</reference>
<organism evidence="6 7">
    <name type="scientific">Leucothrix pacifica</name>
    <dbReference type="NCBI Taxonomy" id="1247513"/>
    <lineage>
        <taxon>Bacteria</taxon>
        <taxon>Pseudomonadati</taxon>
        <taxon>Pseudomonadota</taxon>
        <taxon>Gammaproteobacteria</taxon>
        <taxon>Thiotrichales</taxon>
        <taxon>Thiotrichaceae</taxon>
        <taxon>Leucothrix</taxon>
    </lineage>
</organism>
<dbReference type="RefSeq" id="WP_109839322.1">
    <property type="nucleotide sequence ID" value="NZ_QGKM01000076.1"/>
</dbReference>
<comment type="caution">
    <text evidence="6">The sequence shown here is derived from an EMBL/GenBank/DDBJ whole genome shotgun (WGS) entry which is preliminary data.</text>
</comment>
<evidence type="ECO:0000256" key="2">
    <source>
        <dbReference type="ARBA" id="ARBA00022723"/>
    </source>
</evidence>
<evidence type="ECO:0000313" key="7">
    <source>
        <dbReference type="Proteomes" id="UP000245539"/>
    </source>
</evidence>
<evidence type="ECO:0000256" key="4">
    <source>
        <dbReference type="ARBA" id="ARBA00023014"/>
    </source>
</evidence>
<sequence>MSAPAAKKVMREPIESGCPDGFQYMHPTMRRNYGQWKYHEDVQPGVLVHVAYSGEKIYTVRCGTQRILDVFTLRKLMDIGDQYSDGYIHFTIRSNMEFQTDDESKVQPLVAALEDAGFPVGGTRNSITSMSHTQGWLHCDIPGTDASGVVKAMMDEFYDEFKSWNMPNRVHMTTSCCQINCGGQGDIAINVQHTKPPKIDHSLVGNVCERPSVVARCPVAAIRPAMVDGKPSLEVDEKKCICCGACYPPCPPMQINDHQYTQLAIWIGGNHSNARGKPTFQRLVAAGIPNNPPRWPEATAVVKKILECYKEGGRDWERMNEWVERIGWPRFFEVTGLPFTKYHIDNWRGARNNLNSSTHIRF</sequence>
<dbReference type="InterPro" id="IPR017900">
    <property type="entry name" value="4Fe4S_Fe_S_CS"/>
</dbReference>
<dbReference type="InterPro" id="IPR006067">
    <property type="entry name" value="NO2/SO3_Rdtase_4Fe4S_dom"/>
</dbReference>
<dbReference type="InterPro" id="IPR045854">
    <property type="entry name" value="NO2/SO3_Rdtase_4Fe4S_sf"/>
</dbReference>
<keyword evidence="2" id="KW-0479">Metal-binding</keyword>
<keyword evidence="4" id="KW-0411">Iron-sulfur</keyword>
<dbReference type="SUPFAM" id="SSF54862">
    <property type="entry name" value="4Fe-4S ferredoxins"/>
    <property type="match status" value="1"/>
</dbReference>
<dbReference type="GO" id="GO:0051539">
    <property type="term" value="F:4 iron, 4 sulfur cluster binding"/>
    <property type="evidence" value="ECO:0007669"/>
    <property type="project" value="UniProtKB-KW"/>
</dbReference>
<dbReference type="GO" id="GO:0020037">
    <property type="term" value="F:heme binding"/>
    <property type="evidence" value="ECO:0007669"/>
    <property type="project" value="InterPro"/>
</dbReference>
<dbReference type="Gene3D" id="3.30.70.3340">
    <property type="match status" value="1"/>
</dbReference>
<keyword evidence="7" id="KW-1185">Reference proteome</keyword>
<dbReference type="InterPro" id="IPR017896">
    <property type="entry name" value="4Fe4S_Fe-S-bd"/>
</dbReference>
<accession>A0A317C9P0</accession>
<evidence type="ECO:0000256" key="3">
    <source>
        <dbReference type="ARBA" id="ARBA00023004"/>
    </source>
</evidence>
<proteinExistence type="predicted"/>
<dbReference type="InterPro" id="IPR011808">
    <property type="entry name" value="DsrB"/>
</dbReference>
<dbReference type="GO" id="GO:0009055">
    <property type="term" value="F:electron transfer activity"/>
    <property type="evidence" value="ECO:0007669"/>
    <property type="project" value="InterPro"/>
</dbReference>
<feature type="domain" description="4Fe-4S ferredoxin-type" evidence="5">
    <location>
        <begin position="231"/>
        <end position="260"/>
    </location>
</feature>
<dbReference type="GO" id="GO:0046872">
    <property type="term" value="F:metal ion binding"/>
    <property type="evidence" value="ECO:0007669"/>
    <property type="project" value="UniProtKB-KW"/>
</dbReference>
<dbReference type="Gene3D" id="3.30.413.10">
    <property type="entry name" value="Sulfite Reductase Hemoprotein, domain 1"/>
    <property type="match status" value="1"/>
</dbReference>
<evidence type="ECO:0000256" key="1">
    <source>
        <dbReference type="ARBA" id="ARBA00022485"/>
    </source>
</evidence>
<dbReference type="NCBIfam" id="TIGR02066">
    <property type="entry name" value="dsrB"/>
    <property type="match status" value="1"/>
</dbReference>
<keyword evidence="3" id="KW-0408">Iron</keyword>
<dbReference type="EMBL" id="QGKM01000076">
    <property type="protein sequence ID" value="PWQ92772.1"/>
    <property type="molecule type" value="Genomic_DNA"/>
</dbReference>
<evidence type="ECO:0000259" key="5">
    <source>
        <dbReference type="PROSITE" id="PS51379"/>
    </source>
</evidence>
<dbReference type="Pfam" id="PF03460">
    <property type="entry name" value="NIR_SIR_ferr"/>
    <property type="match status" value="1"/>
</dbReference>
<gene>
    <name evidence="6" type="primary">dsrB</name>
    <name evidence="6" type="ORF">DKW60_19380</name>
</gene>
<dbReference type="PROSITE" id="PS00198">
    <property type="entry name" value="4FE4S_FER_1"/>
    <property type="match status" value="1"/>
</dbReference>
<dbReference type="SUPFAM" id="SSF56014">
    <property type="entry name" value="Nitrite and sulphite reductase 4Fe-4S domain-like"/>
    <property type="match status" value="1"/>
</dbReference>
<dbReference type="InterPro" id="IPR005117">
    <property type="entry name" value="NiRdtase/SiRdtase_haem-b_fer"/>
</dbReference>
<protein>
    <submittedName>
        <fullName evidence="6">Dissimilatory-type sulfite reductase subunit beta</fullName>
    </submittedName>
</protein>
<dbReference type="SUPFAM" id="SSF55124">
    <property type="entry name" value="Nitrite/Sulfite reductase N-terminal domain-like"/>
    <property type="match status" value="1"/>
</dbReference>
<dbReference type="Gene3D" id="3.30.70.20">
    <property type="match status" value="1"/>
</dbReference>
<dbReference type="AlphaFoldDB" id="A0A317C9P0"/>
<dbReference type="OrthoDB" id="9766142at2"/>